<evidence type="ECO:0000313" key="2">
    <source>
        <dbReference type="Proteomes" id="UP001234297"/>
    </source>
</evidence>
<protein>
    <submittedName>
        <fullName evidence="1">Uncharacterized protein</fullName>
    </submittedName>
</protein>
<gene>
    <name evidence="1" type="ORF">MRB53_026863</name>
</gene>
<comment type="caution">
    <text evidence="1">The sequence shown here is derived from an EMBL/GenBank/DDBJ whole genome shotgun (WGS) entry which is preliminary data.</text>
</comment>
<proteinExistence type="predicted"/>
<dbReference type="EMBL" id="CM056816">
    <property type="protein sequence ID" value="KAJ8633527.1"/>
    <property type="molecule type" value="Genomic_DNA"/>
</dbReference>
<reference evidence="1 2" key="1">
    <citation type="journal article" date="2022" name="Hortic Res">
        <title>A haplotype resolved chromosomal level avocado genome allows analysis of novel avocado genes.</title>
        <authorList>
            <person name="Nath O."/>
            <person name="Fletcher S.J."/>
            <person name="Hayward A."/>
            <person name="Shaw L.M."/>
            <person name="Masouleh A.K."/>
            <person name="Furtado A."/>
            <person name="Henry R.J."/>
            <person name="Mitter N."/>
        </authorList>
    </citation>
    <scope>NUCLEOTIDE SEQUENCE [LARGE SCALE GENOMIC DNA]</scope>
    <source>
        <strain evidence="2">cv. Hass</strain>
    </source>
</reference>
<accession>A0ACC2LKA2</accession>
<organism evidence="1 2">
    <name type="scientific">Persea americana</name>
    <name type="common">Avocado</name>
    <dbReference type="NCBI Taxonomy" id="3435"/>
    <lineage>
        <taxon>Eukaryota</taxon>
        <taxon>Viridiplantae</taxon>
        <taxon>Streptophyta</taxon>
        <taxon>Embryophyta</taxon>
        <taxon>Tracheophyta</taxon>
        <taxon>Spermatophyta</taxon>
        <taxon>Magnoliopsida</taxon>
        <taxon>Magnoliidae</taxon>
        <taxon>Laurales</taxon>
        <taxon>Lauraceae</taxon>
        <taxon>Persea</taxon>
    </lineage>
</organism>
<evidence type="ECO:0000313" key="1">
    <source>
        <dbReference type="EMBL" id="KAJ8633527.1"/>
    </source>
</evidence>
<keyword evidence="2" id="KW-1185">Reference proteome</keyword>
<name>A0ACC2LKA2_PERAE</name>
<dbReference type="Proteomes" id="UP001234297">
    <property type="component" value="Chromosome 8"/>
</dbReference>
<sequence>MPSLTHFFFLIIIIISLGCSSSVRSESAIRLPSDFTSDDLCPRSPPASCPVTCFRPDPVCGADGVTYWCGCADAACSGAGVSKLGFCEVGNGGDGLVSGQALLLVHMVWLIVLGFSVLFGFF</sequence>